<dbReference type="PANTHER" id="PTHR43687:SF1">
    <property type="entry name" value="FERREDOXIN III"/>
    <property type="match status" value="1"/>
</dbReference>
<dbReference type="AlphaFoldDB" id="A0A401FRR6"/>
<evidence type="ECO:0000256" key="2">
    <source>
        <dbReference type="ARBA" id="ARBA00022723"/>
    </source>
</evidence>
<dbReference type="SUPFAM" id="SSF54862">
    <property type="entry name" value="4Fe-4S ferredoxins"/>
    <property type="match status" value="1"/>
</dbReference>
<feature type="domain" description="4Fe-4S ferredoxin-type" evidence="5">
    <location>
        <begin position="32"/>
        <end position="62"/>
    </location>
</feature>
<evidence type="ECO:0000313" key="6">
    <source>
        <dbReference type="EMBL" id="GBC59662.1"/>
    </source>
</evidence>
<feature type="domain" description="4Fe-4S ferredoxin-type" evidence="5">
    <location>
        <begin position="2"/>
        <end position="31"/>
    </location>
</feature>
<dbReference type="InterPro" id="IPR017896">
    <property type="entry name" value="4Fe4S_Fe-S-bd"/>
</dbReference>
<dbReference type="PROSITE" id="PS00198">
    <property type="entry name" value="4FE4S_FER_1"/>
    <property type="match status" value="1"/>
</dbReference>
<evidence type="ECO:0000313" key="7">
    <source>
        <dbReference type="Proteomes" id="UP000288096"/>
    </source>
</evidence>
<organism evidence="6 7">
    <name type="scientific">Desulfonema ishimotonii</name>
    <dbReference type="NCBI Taxonomy" id="45657"/>
    <lineage>
        <taxon>Bacteria</taxon>
        <taxon>Pseudomonadati</taxon>
        <taxon>Thermodesulfobacteriota</taxon>
        <taxon>Desulfobacteria</taxon>
        <taxon>Desulfobacterales</taxon>
        <taxon>Desulfococcaceae</taxon>
        <taxon>Desulfonema</taxon>
    </lineage>
</organism>
<dbReference type="GO" id="GO:0051539">
    <property type="term" value="F:4 iron, 4 sulfur cluster binding"/>
    <property type="evidence" value="ECO:0007669"/>
    <property type="project" value="UniProtKB-KW"/>
</dbReference>
<dbReference type="Gene3D" id="3.30.70.20">
    <property type="match status" value="1"/>
</dbReference>
<comment type="caution">
    <text evidence="6">The sequence shown here is derived from an EMBL/GenBank/DDBJ whole genome shotgun (WGS) entry which is preliminary data.</text>
</comment>
<dbReference type="GO" id="GO:0046872">
    <property type="term" value="F:metal ion binding"/>
    <property type="evidence" value="ECO:0007669"/>
    <property type="project" value="UniProtKB-KW"/>
</dbReference>
<dbReference type="InterPro" id="IPR050572">
    <property type="entry name" value="Fe-S_Ferredoxin"/>
</dbReference>
<sequence length="62" mass="6791">MAYPVIHDDRCVGCENCVDTCPEDVFEMEGIKAKVVHPSYCTGMGCGSCVEVCEEKAIEMVE</sequence>
<dbReference type="OrthoDB" id="9807879at2"/>
<dbReference type="PANTHER" id="PTHR43687">
    <property type="entry name" value="ADENYLYLSULFATE REDUCTASE, BETA SUBUNIT"/>
    <property type="match status" value="1"/>
</dbReference>
<dbReference type="RefSeq" id="WP_124327158.1">
    <property type="nucleotide sequence ID" value="NZ_BEXT01000001.1"/>
</dbReference>
<keyword evidence="3" id="KW-0408">Iron</keyword>
<keyword evidence="4" id="KW-0411">Iron-sulfur</keyword>
<reference evidence="7" key="1">
    <citation type="submission" date="2017-11" db="EMBL/GenBank/DDBJ databases">
        <authorList>
            <person name="Watanabe M."/>
            <person name="Kojima H."/>
        </authorList>
    </citation>
    <scope>NUCLEOTIDE SEQUENCE [LARGE SCALE GENOMIC DNA]</scope>
    <source>
        <strain evidence="7">Tokyo 01</strain>
    </source>
</reference>
<dbReference type="Pfam" id="PF13237">
    <property type="entry name" value="Fer4_10"/>
    <property type="match status" value="1"/>
</dbReference>
<evidence type="ECO:0000256" key="1">
    <source>
        <dbReference type="ARBA" id="ARBA00022485"/>
    </source>
</evidence>
<dbReference type="InterPro" id="IPR017900">
    <property type="entry name" value="4Fe4S_Fe_S_CS"/>
</dbReference>
<accession>A0A401FRR6</accession>
<dbReference type="EMBL" id="BEXT01000001">
    <property type="protein sequence ID" value="GBC59662.1"/>
    <property type="molecule type" value="Genomic_DNA"/>
</dbReference>
<keyword evidence="7" id="KW-1185">Reference proteome</keyword>
<protein>
    <submittedName>
        <fullName evidence="6">Ferredoxin</fullName>
    </submittedName>
</protein>
<gene>
    <name evidence="6" type="ORF">DENIS_0603</name>
</gene>
<name>A0A401FRR6_9BACT</name>
<evidence type="ECO:0000256" key="4">
    <source>
        <dbReference type="ARBA" id="ARBA00023014"/>
    </source>
</evidence>
<evidence type="ECO:0000256" key="3">
    <source>
        <dbReference type="ARBA" id="ARBA00023004"/>
    </source>
</evidence>
<dbReference type="Proteomes" id="UP000288096">
    <property type="component" value="Unassembled WGS sequence"/>
</dbReference>
<proteinExistence type="predicted"/>
<dbReference type="PROSITE" id="PS51379">
    <property type="entry name" value="4FE4S_FER_2"/>
    <property type="match status" value="2"/>
</dbReference>
<reference evidence="7" key="2">
    <citation type="submission" date="2019-01" db="EMBL/GenBank/DDBJ databases">
        <title>Genome sequence of Desulfonema ishimotonii strain Tokyo 01.</title>
        <authorList>
            <person name="Fukui M."/>
        </authorList>
    </citation>
    <scope>NUCLEOTIDE SEQUENCE [LARGE SCALE GENOMIC DNA]</scope>
    <source>
        <strain evidence="7">Tokyo 01</strain>
    </source>
</reference>
<keyword evidence="2" id="KW-0479">Metal-binding</keyword>
<evidence type="ECO:0000259" key="5">
    <source>
        <dbReference type="PROSITE" id="PS51379"/>
    </source>
</evidence>
<keyword evidence="1" id="KW-0004">4Fe-4S</keyword>